<dbReference type="SUPFAM" id="SSF51905">
    <property type="entry name" value="FAD/NAD(P)-binding domain"/>
    <property type="match status" value="1"/>
</dbReference>
<proteinExistence type="predicted"/>
<dbReference type="SUPFAM" id="SSF56425">
    <property type="entry name" value="Succinate dehydrogenase/fumarate reductase flavoprotein, catalytic domain"/>
    <property type="match status" value="1"/>
</dbReference>
<feature type="region of interest" description="Disordered" evidence="5">
    <location>
        <begin position="118"/>
        <end position="137"/>
    </location>
</feature>
<dbReference type="Gene3D" id="3.50.50.60">
    <property type="entry name" value="FAD/NAD(P)-binding domain"/>
    <property type="match status" value="2"/>
</dbReference>
<dbReference type="GO" id="GO:0008202">
    <property type="term" value="P:steroid metabolic process"/>
    <property type="evidence" value="ECO:0007669"/>
    <property type="project" value="UniProtKB-ARBA"/>
</dbReference>
<organism evidence="7 8">
    <name type="scientific">Natronocella acetinitrilica</name>
    <dbReference type="NCBI Taxonomy" id="414046"/>
    <lineage>
        <taxon>Bacteria</taxon>
        <taxon>Pseudomonadati</taxon>
        <taxon>Pseudomonadota</taxon>
        <taxon>Gammaproteobacteria</taxon>
        <taxon>Chromatiales</taxon>
        <taxon>Ectothiorhodospiraceae</taxon>
        <taxon>Natronocella</taxon>
    </lineage>
</organism>
<dbReference type="Pfam" id="PF00890">
    <property type="entry name" value="FAD_binding_2"/>
    <property type="match status" value="1"/>
</dbReference>
<dbReference type="Gene3D" id="3.90.700.10">
    <property type="entry name" value="Succinate dehydrogenase/fumarate reductase flavoprotein, catalytic domain"/>
    <property type="match status" value="1"/>
</dbReference>
<dbReference type="InterPro" id="IPR050315">
    <property type="entry name" value="FAD-oxidoreductase_2"/>
</dbReference>
<keyword evidence="2" id="KW-0285">Flavoprotein</keyword>
<dbReference type="PANTHER" id="PTHR43400">
    <property type="entry name" value="FUMARATE REDUCTASE"/>
    <property type="match status" value="1"/>
</dbReference>
<evidence type="ECO:0000256" key="4">
    <source>
        <dbReference type="ARBA" id="ARBA00023002"/>
    </source>
</evidence>
<keyword evidence="3" id="KW-0274">FAD</keyword>
<evidence type="ECO:0000256" key="1">
    <source>
        <dbReference type="ARBA" id="ARBA00001974"/>
    </source>
</evidence>
<evidence type="ECO:0000259" key="6">
    <source>
        <dbReference type="Pfam" id="PF00890"/>
    </source>
</evidence>
<dbReference type="PANTHER" id="PTHR43400:SF10">
    <property type="entry name" value="3-OXOSTEROID 1-DEHYDROGENASE"/>
    <property type="match status" value="1"/>
</dbReference>
<feature type="region of interest" description="Disordered" evidence="5">
    <location>
        <begin position="442"/>
        <end position="464"/>
    </location>
</feature>
<comment type="caution">
    <text evidence="7">The sequence shown here is derived from an EMBL/GenBank/DDBJ whole genome shotgun (WGS) entry which is preliminary data.</text>
</comment>
<name>A0AAE3G9C3_9GAMM</name>
<dbReference type="EMBL" id="JALJXV010000019">
    <property type="protein sequence ID" value="MCP1677246.1"/>
    <property type="molecule type" value="Genomic_DNA"/>
</dbReference>
<evidence type="ECO:0000256" key="2">
    <source>
        <dbReference type="ARBA" id="ARBA00022630"/>
    </source>
</evidence>
<keyword evidence="4" id="KW-0560">Oxidoreductase</keyword>
<keyword evidence="8" id="KW-1185">Reference proteome</keyword>
<evidence type="ECO:0000256" key="3">
    <source>
        <dbReference type="ARBA" id="ARBA00022827"/>
    </source>
</evidence>
<accession>A0AAE3G9C3</accession>
<evidence type="ECO:0000313" key="7">
    <source>
        <dbReference type="EMBL" id="MCP1677246.1"/>
    </source>
</evidence>
<dbReference type="AlphaFoldDB" id="A0AAE3G9C3"/>
<evidence type="ECO:0000313" key="8">
    <source>
        <dbReference type="Proteomes" id="UP001205843"/>
    </source>
</evidence>
<dbReference type="InterPro" id="IPR027477">
    <property type="entry name" value="Succ_DH/fumarate_Rdtase_cat_sf"/>
</dbReference>
<comment type="cofactor">
    <cofactor evidence="1">
        <name>FAD</name>
        <dbReference type="ChEBI" id="CHEBI:57692"/>
    </cofactor>
</comment>
<dbReference type="Proteomes" id="UP001205843">
    <property type="component" value="Unassembled WGS sequence"/>
</dbReference>
<dbReference type="InterPro" id="IPR003953">
    <property type="entry name" value="FAD-dep_OxRdtase_2_FAD-bd"/>
</dbReference>
<feature type="domain" description="FAD-dependent oxidoreductase 2 FAD-binding" evidence="6">
    <location>
        <begin position="13"/>
        <end position="525"/>
    </location>
</feature>
<sequence>MFSKWMKRDPEIDVLVVGSGAAGLTAAILAHDQGSRVLVLECSDKVGGTTAVSGGGIWIPNNHHMHEVGASDSRQEALAYCKAMTMGRADESLVETFIDTAPEMLRYLEEHTPLHFTPLTTPDYHPEERGGKLRGRSVEPAPFAAGRLGAWRDKLRQPSMMSFSMTLQEVFETYQAFYRPWDVPQDLMVERMEQDLVTLGQALAGSLLSAVLEREIPIRLDARAQELIIHDGRVAGVRLDKGEQVLAERAVVLASAGFEWDDDLKSKFITGTVPYPNSPPFNRGDGLKMAMALGADLANMGEVWNYPSIIIPGETYEGRPLSRGIKAERAGPHVIWVNARGQRFVNEAANYNSVGKAFFTMDTSGPNYRNLPAWAVLDQQFRSRYIVGTATPDDPDPDWLPRADSLRGLAEQLGIDPDGLEETVERWNTFVRAGRDRDFGRGDSAFDRYQGDHKAPHPTLGTIEEPPFYSLSLQPGALGTKGGPRTNASAQVLDVEGQPINGLYAAGNVAASITGPSYYGVGSTLGPVMTWGYIAGKAAAGPGD</sequence>
<reference evidence="7" key="1">
    <citation type="submission" date="2022-03" db="EMBL/GenBank/DDBJ databases">
        <title>Genomic Encyclopedia of Type Strains, Phase III (KMG-III): the genomes of soil and plant-associated and newly described type strains.</title>
        <authorList>
            <person name="Whitman W."/>
        </authorList>
    </citation>
    <scope>NUCLEOTIDE SEQUENCE</scope>
    <source>
        <strain evidence="7">ANL 6-2</strain>
    </source>
</reference>
<gene>
    <name evidence="7" type="ORF">J2T57_004425</name>
</gene>
<protein>
    <submittedName>
        <fullName evidence="7">Succinate dehydrogenase/fumarate reductase flavoprotein subunit</fullName>
    </submittedName>
</protein>
<evidence type="ECO:0000256" key="5">
    <source>
        <dbReference type="SAM" id="MobiDB-lite"/>
    </source>
</evidence>
<feature type="compositionally biased region" description="Basic and acidic residues" evidence="5">
    <location>
        <begin position="442"/>
        <end position="455"/>
    </location>
</feature>
<dbReference type="GO" id="GO:0016491">
    <property type="term" value="F:oxidoreductase activity"/>
    <property type="evidence" value="ECO:0007669"/>
    <property type="project" value="UniProtKB-KW"/>
</dbReference>
<dbReference type="InterPro" id="IPR036188">
    <property type="entry name" value="FAD/NAD-bd_sf"/>
</dbReference>